<reference evidence="3" key="1">
    <citation type="submission" date="2016-10" db="EMBL/GenBank/DDBJ databases">
        <authorList>
            <person name="Varghese N."/>
            <person name="Submissions S."/>
        </authorList>
    </citation>
    <scope>NUCLEOTIDE SEQUENCE [LARGE SCALE GENOMIC DNA]</scope>
    <source>
        <strain evidence="3">DSM 44796</strain>
    </source>
</reference>
<dbReference type="RefSeq" id="WP_090006938.1">
    <property type="nucleotide sequence ID" value="NZ_FNET01000007.1"/>
</dbReference>
<evidence type="ECO:0000313" key="3">
    <source>
        <dbReference type="Proteomes" id="UP000199682"/>
    </source>
</evidence>
<protein>
    <recommendedName>
        <fullName evidence="4">SMP-30/Gluconolaconase/LRE-like region-containing protein</fullName>
    </recommendedName>
</protein>
<keyword evidence="1" id="KW-0732">Signal</keyword>
<evidence type="ECO:0008006" key="4">
    <source>
        <dbReference type="Google" id="ProtNLM"/>
    </source>
</evidence>
<feature type="signal peptide" evidence="1">
    <location>
        <begin position="1"/>
        <end position="20"/>
    </location>
</feature>
<dbReference type="Proteomes" id="UP000199682">
    <property type="component" value="Unassembled WGS sequence"/>
</dbReference>
<proteinExistence type="predicted"/>
<dbReference type="Gene3D" id="2.120.10.30">
    <property type="entry name" value="TolB, C-terminal domain"/>
    <property type="match status" value="1"/>
</dbReference>
<gene>
    <name evidence="2" type="ORF">SAMN04488074_107118</name>
</gene>
<dbReference type="EMBL" id="FNET01000007">
    <property type="protein sequence ID" value="SDK77842.1"/>
    <property type="molecule type" value="Genomic_DNA"/>
</dbReference>
<evidence type="ECO:0000313" key="2">
    <source>
        <dbReference type="EMBL" id="SDK77842.1"/>
    </source>
</evidence>
<accession>A0A1G9ENT5</accession>
<sequence>MRVLLTVMAVLVLFTGAAQATPRHIEARSPSLHPEGVAWDLSRGQFLVSSLRHGTVSLVGTNGRVHPLVTGTHMVSTFGLQVDGGRLLVAYGDIGFGERSVPGQSGLGIFDLRTGRALKYVDIPNGANDIAVDPRGNAYVTGALGDTIWKVGRDGTVTPFARDPRLGGPSIGNNGIAWDPRGFLVTGHYTDGTLFKVTQNHVEELPAPKLPGADGLTLTPQGLVVVTNGLAAPGKNAVTLLDTRTWQVKSQRDWKTAPTTAARTPHGTYVLSGRVDLLVRGETTDEFSLDR</sequence>
<dbReference type="InterPro" id="IPR053224">
    <property type="entry name" value="Sensory_adhesion_molecule"/>
</dbReference>
<evidence type="ECO:0000256" key="1">
    <source>
        <dbReference type="SAM" id="SignalP"/>
    </source>
</evidence>
<dbReference type="AlphaFoldDB" id="A0A1G9ENT5"/>
<dbReference type="SUPFAM" id="SSF63829">
    <property type="entry name" value="Calcium-dependent phosphotriesterase"/>
    <property type="match status" value="1"/>
</dbReference>
<organism evidence="2 3">
    <name type="scientific">Lentzea albidocapillata subsp. violacea</name>
    <dbReference type="NCBI Taxonomy" id="128104"/>
    <lineage>
        <taxon>Bacteria</taxon>
        <taxon>Bacillati</taxon>
        <taxon>Actinomycetota</taxon>
        <taxon>Actinomycetes</taxon>
        <taxon>Pseudonocardiales</taxon>
        <taxon>Pseudonocardiaceae</taxon>
        <taxon>Lentzea</taxon>
    </lineage>
</organism>
<feature type="chain" id="PRO_5011667119" description="SMP-30/Gluconolaconase/LRE-like region-containing protein" evidence="1">
    <location>
        <begin position="21"/>
        <end position="291"/>
    </location>
</feature>
<dbReference type="InterPro" id="IPR011042">
    <property type="entry name" value="6-blade_b-propeller_TolB-like"/>
</dbReference>
<name>A0A1G9ENT5_9PSEU</name>
<dbReference type="PANTHER" id="PTHR31460:SF3">
    <property type="entry name" value="MESOCENTIN"/>
    <property type="match status" value="1"/>
</dbReference>
<dbReference type="PANTHER" id="PTHR31460">
    <property type="match status" value="1"/>
</dbReference>